<feature type="active site" description="Proton acceptor" evidence="8">
    <location>
        <position position="443"/>
    </location>
</feature>
<sequence length="687" mass="77461">MASPDLQLSYPHASGAALLLAKSHSAEHPLKLYGGWFCPFVQRVWIVMVEKNIPHQYIEINPYHKPPELLRLNPRGLIPTLEVPNRPSGLYESMVVCGFLNEAYGGLNLMEGMDAWEKARCRMWINHVETRIVPAWYEVMQAQGEGEEERKKLREAVEAFAGEMYKRSDRGGPWFLGRRFSLVDVSLAPWAKRLWLIDHYKNGGTGIPKREEATGPEAAVWDFWHRWLHAIKERPSVVRTWRRRHGSGQGPRAKGKQQFDDEFDEFGEDFQVQRKQDNKPKKKKPKKGSGNNKNRRARMGQEHSVVDEDTPPQTLSERSISAVAHLITSGKVRRIVVMTGAGISTAAGIPDFRSPDTGLYANLASLDLPEPEAVFDLSFFRENPKPFYVLAKELYPGNYHPTISHAFISLLASKKLLHQLFTQNIDCLERAAGIPEDLIIEAHGSFATQRCVDCKTPYDDDKMRDHIRRGDVPRCEAKQNDIDCVCGGLVKPDIVFFGEQLPKAFFDRITKAEEADLVLVLGTSLQVHPFASLPNLAPDHVPRVLFNMERVGTMGSQADDVLVLGECDGGVRKLADALGWREELERKWRDLVGEEEAERQLQGGKKRVEALHDEVVKLTEEVDDVLQSDEKKTEDKIEQSLSDALRGLELDPTKAAPCSGISKSVTLEVEEDKEEDAKKPSTDKPSL</sequence>
<gene>
    <name evidence="14" type="ORF">QBC38DRAFT_455194</name>
</gene>
<keyword evidence="7" id="KW-0520">NAD</keyword>
<feature type="domain" description="GST N-terminal" evidence="12">
    <location>
        <begin position="28"/>
        <end position="108"/>
    </location>
</feature>
<dbReference type="InterPro" id="IPR029035">
    <property type="entry name" value="DHS-like_NAD/FAD-binding_dom"/>
</dbReference>
<dbReference type="InterPro" id="IPR036249">
    <property type="entry name" value="Thioredoxin-like_sf"/>
</dbReference>
<evidence type="ECO:0000256" key="6">
    <source>
        <dbReference type="ARBA" id="ARBA00022833"/>
    </source>
</evidence>
<feature type="region of interest" description="Disordered" evidence="10">
    <location>
        <begin position="270"/>
        <end position="314"/>
    </location>
</feature>
<evidence type="ECO:0000256" key="3">
    <source>
        <dbReference type="ARBA" id="ARBA00007409"/>
    </source>
</evidence>
<evidence type="ECO:0000313" key="14">
    <source>
        <dbReference type="EMBL" id="KAK4227519.1"/>
    </source>
</evidence>
<dbReference type="CDD" id="cd00299">
    <property type="entry name" value="GST_C_family"/>
    <property type="match status" value="1"/>
</dbReference>
<feature type="domain" description="Deacetylase sirtuin-type" evidence="11">
    <location>
        <begin position="313"/>
        <end position="581"/>
    </location>
</feature>
<dbReference type="AlphaFoldDB" id="A0AAN7BQ84"/>
<feature type="compositionally biased region" description="Basic and acidic residues" evidence="10">
    <location>
        <begin position="675"/>
        <end position="687"/>
    </location>
</feature>
<evidence type="ECO:0000259" key="13">
    <source>
        <dbReference type="PROSITE" id="PS50405"/>
    </source>
</evidence>
<comment type="caution">
    <text evidence="14">The sequence shown here is derived from an EMBL/GenBank/DDBJ whole genome shotgun (WGS) entry which is preliminary data.</text>
</comment>
<keyword evidence="6 8" id="KW-0862">Zinc</keyword>
<evidence type="ECO:0000256" key="1">
    <source>
        <dbReference type="ARBA" id="ARBA00001947"/>
    </source>
</evidence>
<dbReference type="GO" id="GO:0005634">
    <property type="term" value="C:nucleus"/>
    <property type="evidence" value="ECO:0007669"/>
    <property type="project" value="TreeGrafter"/>
</dbReference>
<evidence type="ECO:0000256" key="2">
    <source>
        <dbReference type="ARBA" id="ARBA00006924"/>
    </source>
</evidence>
<organism evidence="14 15">
    <name type="scientific">Podospora fimiseda</name>
    <dbReference type="NCBI Taxonomy" id="252190"/>
    <lineage>
        <taxon>Eukaryota</taxon>
        <taxon>Fungi</taxon>
        <taxon>Dikarya</taxon>
        <taxon>Ascomycota</taxon>
        <taxon>Pezizomycotina</taxon>
        <taxon>Sordariomycetes</taxon>
        <taxon>Sordariomycetidae</taxon>
        <taxon>Sordariales</taxon>
        <taxon>Podosporaceae</taxon>
        <taxon>Podospora</taxon>
    </lineage>
</organism>
<dbReference type="SFLD" id="SFLDG00358">
    <property type="entry name" value="Main_(cytGST)"/>
    <property type="match status" value="1"/>
</dbReference>
<reference evidence="14" key="1">
    <citation type="journal article" date="2023" name="Mol. Phylogenet. Evol.">
        <title>Genome-scale phylogeny and comparative genomics of the fungal order Sordariales.</title>
        <authorList>
            <person name="Hensen N."/>
            <person name="Bonometti L."/>
            <person name="Westerberg I."/>
            <person name="Brannstrom I.O."/>
            <person name="Guillou S."/>
            <person name="Cros-Aarteil S."/>
            <person name="Calhoun S."/>
            <person name="Haridas S."/>
            <person name="Kuo A."/>
            <person name="Mondo S."/>
            <person name="Pangilinan J."/>
            <person name="Riley R."/>
            <person name="LaButti K."/>
            <person name="Andreopoulos B."/>
            <person name="Lipzen A."/>
            <person name="Chen C."/>
            <person name="Yan M."/>
            <person name="Daum C."/>
            <person name="Ng V."/>
            <person name="Clum A."/>
            <person name="Steindorff A."/>
            <person name="Ohm R.A."/>
            <person name="Martin F."/>
            <person name="Silar P."/>
            <person name="Natvig D.O."/>
            <person name="Lalanne C."/>
            <person name="Gautier V."/>
            <person name="Ament-Velasquez S.L."/>
            <person name="Kruys A."/>
            <person name="Hutchinson M.I."/>
            <person name="Powell A.J."/>
            <person name="Barry K."/>
            <person name="Miller A.N."/>
            <person name="Grigoriev I.V."/>
            <person name="Debuchy R."/>
            <person name="Gladieux P."/>
            <person name="Hiltunen Thoren M."/>
            <person name="Johannesson H."/>
        </authorList>
    </citation>
    <scope>NUCLEOTIDE SEQUENCE</scope>
    <source>
        <strain evidence="14">CBS 990.96</strain>
    </source>
</reference>
<feature type="region of interest" description="Disordered" evidence="10">
    <location>
        <begin position="643"/>
        <end position="687"/>
    </location>
</feature>
<keyword evidence="9" id="KW-0175">Coiled coil</keyword>
<keyword evidence="4" id="KW-0808">Transferase</keyword>
<dbReference type="Gene3D" id="1.20.1050.10">
    <property type="match status" value="1"/>
</dbReference>
<keyword evidence="15" id="KW-1185">Reference proteome</keyword>
<feature type="binding site" evidence="8">
    <location>
        <position position="475"/>
    </location>
    <ligand>
        <name>Zn(2+)</name>
        <dbReference type="ChEBI" id="CHEBI:29105"/>
    </ligand>
</feature>
<dbReference type="SUPFAM" id="SSF52833">
    <property type="entry name" value="Thioredoxin-like"/>
    <property type="match status" value="1"/>
</dbReference>
<comment type="cofactor">
    <cofactor evidence="1">
        <name>Zn(2+)</name>
        <dbReference type="ChEBI" id="CHEBI:29105"/>
    </cofactor>
</comment>
<dbReference type="InterPro" id="IPR036282">
    <property type="entry name" value="Glutathione-S-Trfase_C_sf"/>
</dbReference>
<dbReference type="Gene3D" id="3.30.1600.10">
    <property type="entry name" value="SIR2/SIRT2 'Small Domain"/>
    <property type="match status" value="1"/>
</dbReference>
<feature type="compositionally biased region" description="Basic residues" evidence="10">
    <location>
        <begin position="280"/>
        <end position="298"/>
    </location>
</feature>
<evidence type="ECO:0000256" key="9">
    <source>
        <dbReference type="SAM" id="Coils"/>
    </source>
</evidence>
<reference evidence="14" key="2">
    <citation type="submission" date="2023-05" db="EMBL/GenBank/DDBJ databases">
        <authorList>
            <consortium name="Lawrence Berkeley National Laboratory"/>
            <person name="Steindorff A."/>
            <person name="Hensen N."/>
            <person name="Bonometti L."/>
            <person name="Westerberg I."/>
            <person name="Brannstrom I.O."/>
            <person name="Guillou S."/>
            <person name="Cros-Aarteil S."/>
            <person name="Calhoun S."/>
            <person name="Haridas S."/>
            <person name="Kuo A."/>
            <person name="Mondo S."/>
            <person name="Pangilinan J."/>
            <person name="Riley R."/>
            <person name="Labutti K."/>
            <person name="Andreopoulos B."/>
            <person name="Lipzen A."/>
            <person name="Chen C."/>
            <person name="Yanf M."/>
            <person name="Daum C."/>
            <person name="Ng V."/>
            <person name="Clum A."/>
            <person name="Ohm R."/>
            <person name="Martin F."/>
            <person name="Silar P."/>
            <person name="Natvig D."/>
            <person name="Lalanne C."/>
            <person name="Gautier V."/>
            <person name="Ament-Velasquez S.L."/>
            <person name="Kruys A."/>
            <person name="Hutchinson M.I."/>
            <person name="Powell A.J."/>
            <person name="Barry K."/>
            <person name="Miller A.N."/>
            <person name="Grigoriev I.V."/>
            <person name="Debuchy R."/>
            <person name="Gladieux P."/>
            <person name="Thoren M.H."/>
            <person name="Johannesson H."/>
        </authorList>
    </citation>
    <scope>NUCLEOTIDE SEQUENCE</scope>
    <source>
        <strain evidence="14">CBS 990.96</strain>
    </source>
</reference>
<dbReference type="InterPro" id="IPR026590">
    <property type="entry name" value="Ssirtuin_cat_dom"/>
</dbReference>
<dbReference type="Pfam" id="PF13410">
    <property type="entry name" value="GST_C_2"/>
    <property type="match status" value="1"/>
</dbReference>
<dbReference type="PROSITE" id="PS50305">
    <property type="entry name" value="SIRTUIN"/>
    <property type="match status" value="1"/>
</dbReference>
<comment type="similarity">
    <text evidence="2">Belongs to the sirtuin family. Class I subfamily.</text>
</comment>
<evidence type="ECO:0000256" key="7">
    <source>
        <dbReference type="ARBA" id="ARBA00023027"/>
    </source>
</evidence>
<evidence type="ECO:0000259" key="11">
    <source>
        <dbReference type="PROSITE" id="PS50305"/>
    </source>
</evidence>
<dbReference type="PROSITE" id="PS50405">
    <property type="entry name" value="GST_CTER"/>
    <property type="match status" value="1"/>
</dbReference>
<dbReference type="SFLD" id="SFLDS00019">
    <property type="entry name" value="Glutathione_Transferase_(cytos"/>
    <property type="match status" value="1"/>
</dbReference>
<dbReference type="Gene3D" id="3.40.50.1220">
    <property type="entry name" value="TPP-binding domain"/>
    <property type="match status" value="1"/>
</dbReference>
<dbReference type="Gene3D" id="3.40.30.10">
    <property type="entry name" value="Glutaredoxin"/>
    <property type="match status" value="1"/>
</dbReference>
<dbReference type="GO" id="GO:0017136">
    <property type="term" value="F:histone deacetylase activity, NAD-dependent"/>
    <property type="evidence" value="ECO:0007669"/>
    <property type="project" value="TreeGrafter"/>
</dbReference>
<dbReference type="EMBL" id="MU865330">
    <property type="protein sequence ID" value="KAK4227519.1"/>
    <property type="molecule type" value="Genomic_DNA"/>
</dbReference>
<feature type="domain" description="GST C-terminal" evidence="13">
    <location>
        <begin position="114"/>
        <end position="263"/>
    </location>
</feature>
<dbReference type="PANTHER" id="PTHR11085">
    <property type="entry name" value="NAD-DEPENDENT PROTEIN DEACYLASE SIRTUIN-5, MITOCHONDRIAL-RELATED"/>
    <property type="match status" value="1"/>
</dbReference>
<dbReference type="InterPro" id="IPR050134">
    <property type="entry name" value="NAD-dep_sirtuin_deacylases"/>
</dbReference>
<evidence type="ECO:0000256" key="8">
    <source>
        <dbReference type="PROSITE-ProRule" id="PRU00236"/>
    </source>
</evidence>
<dbReference type="CDD" id="cd01408">
    <property type="entry name" value="SIRT1"/>
    <property type="match status" value="1"/>
</dbReference>
<dbReference type="Pfam" id="PF13409">
    <property type="entry name" value="GST_N_2"/>
    <property type="match status" value="1"/>
</dbReference>
<evidence type="ECO:0000256" key="5">
    <source>
        <dbReference type="ARBA" id="ARBA00022723"/>
    </source>
</evidence>
<dbReference type="InterPro" id="IPR026591">
    <property type="entry name" value="Sirtuin_cat_small_dom_sf"/>
</dbReference>
<dbReference type="InterPro" id="IPR003000">
    <property type="entry name" value="Sirtuin"/>
</dbReference>
<accession>A0AAN7BQ84</accession>
<dbReference type="PANTHER" id="PTHR11085:SF6">
    <property type="entry name" value="NAD-DEPENDENT PROTEIN DEACETYLASE SIRTUIN-2"/>
    <property type="match status" value="1"/>
</dbReference>
<feature type="coiled-coil region" evidence="9">
    <location>
        <begin position="594"/>
        <end position="628"/>
    </location>
</feature>
<evidence type="ECO:0000256" key="4">
    <source>
        <dbReference type="ARBA" id="ARBA00022679"/>
    </source>
</evidence>
<dbReference type="SUPFAM" id="SSF47616">
    <property type="entry name" value="GST C-terminal domain-like"/>
    <property type="match status" value="1"/>
</dbReference>
<dbReference type="InterPro" id="IPR040079">
    <property type="entry name" value="Glutathione_S-Trfase"/>
</dbReference>
<dbReference type="GO" id="GO:0070403">
    <property type="term" value="F:NAD+ binding"/>
    <property type="evidence" value="ECO:0007669"/>
    <property type="project" value="InterPro"/>
</dbReference>
<dbReference type="SUPFAM" id="SSF52467">
    <property type="entry name" value="DHS-like NAD/FAD-binding domain"/>
    <property type="match status" value="1"/>
</dbReference>
<evidence type="ECO:0000259" key="12">
    <source>
        <dbReference type="PROSITE" id="PS50404"/>
    </source>
</evidence>
<name>A0AAN7BQ84_9PEZI</name>
<feature type="binding site" evidence="8">
    <location>
        <position position="451"/>
    </location>
    <ligand>
        <name>Zn(2+)</name>
        <dbReference type="ChEBI" id="CHEBI:29105"/>
    </ligand>
</feature>
<dbReference type="PROSITE" id="PS50404">
    <property type="entry name" value="GST_NTER"/>
    <property type="match status" value="1"/>
</dbReference>
<protein>
    <submittedName>
        <fullName evidence="14">NAD-dependent protein deacetylase hst2-1</fullName>
    </submittedName>
</protein>
<dbReference type="Proteomes" id="UP001301958">
    <property type="component" value="Unassembled WGS sequence"/>
</dbReference>
<comment type="similarity">
    <text evidence="3">Belongs to the GST superfamily.</text>
</comment>
<dbReference type="GO" id="GO:0046872">
    <property type="term" value="F:metal ion binding"/>
    <property type="evidence" value="ECO:0007669"/>
    <property type="project" value="UniProtKB-KW"/>
</dbReference>
<feature type="binding site" evidence="8">
    <location>
        <position position="486"/>
    </location>
    <ligand>
        <name>Zn(2+)</name>
        <dbReference type="ChEBI" id="CHEBI:29105"/>
    </ligand>
</feature>
<dbReference type="InterPro" id="IPR004045">
    <property type="entry name" value="Glutathione_S-Trfase_N"/>
</dbReference>
<dbReference type="Pfam" id="PF02146">
    <property type="entry name" value="SIR2"/>
    <property type="match status" value="1"/>
</dbReference>
<dbReference type="InterPro" id="IPR010987">
    <property type="entry name" value="Glutathione-S-Trfase_C-like"/>
</dbReference>
<proteinExistence type="inferred from homology"/>
<feature type="binding site" evidence="8">
    <location>
        <position position="454"/>
    </location>
    <ligand>
        <name>Zn(2+)</name>
        <dbReference type="ChEBI" id="CHEBI:29105"/>
    </ligand>
</feature>
<evidence type="ECO:0000313" key="15">
    <source>
        <dbReference type="Proteomes" id="UP001301958"/>
    </source>
</evidence>
<evidence type="ECO:0000256" key="10">
    <source>
        <dbReference type="SAM" id="MobiDB-lite"/>
    </source>
</evidence>
<keyword evidence="5 8" id="KW-0479">Metal-binding</keyword>